<keyword evidence="1" id="KW-1133">Transmembrane helix</keyword>
<evidence type="ECO:0000256" key="1">
    <source>
        <dbReference type="SAM" id="Phobius"/>
    </source>
</evidence>
<dbReference type="AlphaFoldDB" id="A0AAV1XBK8"/>
<accession>A0AAV1XBK8</accession>
<keyword evidence="4" id="KW-1185">Reference proteome</keyword>
<reference evidence="3 4" key="1">
    <citation type="submission" date="2024-03" db="EMBL/GenBank/DDBJ databases">
        <authorList>
            <person name="Martinez-Hernandez J."/>
        </authorList>
    </citation>
    <scope>NUCLEOTIDE SEQUENCE [LARGE SCALE GENOMIC DNA]</scope>
</reference>
<feature type="transmembrane region" description="Helical" evidence="1">
    <location>
        <begin position="30"/>
        <end position="48"/>
    </location>
</feature>
<evidence type="ECO:0000256" key="2">
    <source>
        <dbReference type="SAM" id="SignalP"/>
    </source>
</evidence>
<feature type="signal peptide" evidence="2">
    <location>
        <begin position="1"/>
        <end position="20"/>
    </location>
</feature>
<name>A0AAV1XBK8_LUPLU</name>
<gene>
    <name evidence="3" type="ORF">LLUT_LOCUS19743</name>
</gene>
<proteinExistence type="predicted"/>
<protein>
    <submittedName>
        <fullName evidence="3">Uncharacterized protein</fullName>
    </submittedName>
</protein>
<keyword evidence="1" id="KW-0472">Membrane</keyword>
<organism evidence="3 4">
    <name type="scientific">Lupinus luteus</name>
    <name type="common">European yellow lupine</name>
    <dbReference type="NCBI Taxonomy" id="3873"/>
    <lineage>
        <taxon>Eukaryota</taxon>
        <taxon>Viridiplantae</taxon>
        <taxon>Streptophyta</taxon>
        <taxon>Embryophyta</taxon>
        <taxon>Tracheophyta</taxon>
        <taxon>Spermatophyta</taxon>
        <taxon>Magnoliopsida</taxon>
        <taxon>eudicotyledons</taxon>
        <taxon>Gunneridae</taxon>
        <taxon>Pentapetalae</taxon>
        <taxon>rosids</taxon>
        <taxon>fabids</taxon>
        <taxon>Fabales</taxon>
        <taxon>Fabaceae</taxon>
        <taxon>Papilionoideae</taxon>
        <taxon>50 kb inversion clade</taxon>
        <taxon>genistoids sensu lato</taxon>
        <taxon>core genistoids</taxon>
        <taxon>Genisteae</taxon>
        <taxon>Lupinus</taxon>
    </lineage>
</organism>
<feature type="transmembrane region" description="Helical" evidence="1">
    <location>
        <begin position="84"/>
        <end position="104"/>
    </location>
</feature>
<dbReference type="Proteomes" id="UP001497480">
    <property type="component" value="Unassembled WGS sequence"/>
</dbReference>
<sequence length="125" mass="14381">MMTFFITIILAFNGLKTTEAGKEFLTEHQAVLMALMIHITIYFLAMILHTSLKPPSAKSIIPMLWMLLHECSLTILTFTLISWYITMIILVLWVFIFIMIAVFVPNKVSERLKKLNESESTQLSV</sequence>
<evidence type="ECO:0000313" key="4">
    <source>
        <dbReference type="Proteomes" id="UP001497480"/>
    </source>
</evidence>
<feature type="transmembrane region" description="Helical" evidence="1">
    <location>
        <begin position="60"/>
        <end position="78"/>
    </location>
</feature>
<dbReference type="EMBL" id="CAXHTB010000013">
    <property type="protein sequence ID" value="CAL0318683.1"/>
    <property type="molecule type" value="Genomic_DNA"/>
</dbReference>
<comment type="caution">
    <text evidence="3">The sequence shown here is derived from an EMBL/GenBank/DDBJ whole genome shotgun (WGS) entry which is preliminary data.</text>
</comment>
<keyword evidence="2" id="KW-0732">Signal</keyword>
<keyword evidence="1" id="KW-0812">Transmembrane</keyword>
<feature type="chain" id="PRO_5043505849" evidence="2">
    <location>
        <begin position="21"/>
        <end position="125"/>
    </location>
</feature>
<evidence type="ECO:0000313" key="3">
    <source>
        <dbReference type="EMBL" id="CAL0318683.1"/>
    </source>
</evidence>